<reference evidence="1 2" key="1">
    <citation type="submission" date="2019-03" db="EMBL/GenBank/DDBJ databases">
        <title>Genomic Encyclopedia of Type Strains, Phase IV (KMG-IV): sequencing the most valuable type-strain genomes for metagenomic binning, comparative biology and taxonomic classification.</title>
        <authorList>
            <person name="Goeker M."/>
        </authorList>
    </citation>
    <scope>NUCLEOTIDE SEQUENCE [LARGE SCALE GENOMIC DNA]</scope>
    <source>
        <strain evidence="1 2">DSM 10053</strain>
    </source>
</reference>
<proteinExistence type="predicted"/>
<name>A0A4R1KYN5_9PAST</name>
<evidence type="ECO:0000313" key="2">
    <source>
        <dbReference type="Proteomes" id="UP000295496"/>
    </source>
</evidence>
<accession>A0A4R1KYN5</accession>
<dbReference type="EMBL" id="SMGJ01000002">
    <property type="protein sequence ID" value="TCK70554.1"/>
    <property type="molecule type" value="Genomic_DNA"/>
</dbReference>
<keyword evidence="2" id="KW-1185">Reference proteome</keyword>
<organism evidence="1 2">
    <name type="scientific">Lonepinella koalarum</name>
    <dbReference type="NCBI Taxonomy" id="53417"/>
    <lineage>
        <taxon>Bacteria</taxon>
        <taxon>Pseudomonadati</taxon>
        <taxon>Pseudomonadota</taxon>
        <taxon>Gammaproteobacteria</taxon>
        <taxon>Pasteurellales</taxon>
        <taxon>Pasteurellaceae</taxon>
        <taxon>Lonepinella</taxon>
    </lineage>
</organism>
<sequence>MSYEYKHLHYSQPFPIYKKDGDKSGKIGELLISELNDGWEIVCVEDIEEELYYENNYTSSDIISKYKLFILRRPKV</sequence>
<comment type="caution">
    <text evidence="1">The sequence shown here is derived from an EMBL/GenBank/DDBJ whole genome shotgun (WGS) entry which is preliminary data.</text>
</comment>
<dbReference type="RefSeq" id="WP_132300827.1">
    <property type="nucleotide sequence ID" value="NZ_CP170642.1"/>
</dbReference>
<dbReference type="Proteomes" id="UP000295496">
    <property type="component" value="Unassembled WGS sequence"/>
</dbReference>
<evidence type="ECO:0000313" key="1">
    <source>
        <dbReference type="EMBL" id="TCK70554.1"/>
    </source>
</evidence>
<dbReference type="AlphaFoldDB" id="A0A4R1KYN5"/>
<gene>
    <name evidence="1" type="ORF">EV692_0834</name>
</gene>
<protein>
    <submittedName>
        <fullName evidence="1">Uncharacterized protein</fullName>
    </submittedName>
</protein>